<proteinExistence type="predicted"/>
<feature type="region of interest" description="Disordered" evidence="2">
    <location>
        <begin position="317"/>
        <end position="360"/>
    </location>
</feature>
<evidence type="ECO:0000256" key="1">
    <source>
        <dbReference type="SAM" id="Coils"/>
    </source>
</evidence>
<dbReference type="AlphaFoldDB" id="A0AA37W6X8"/>
<sequence length="360" mass="39686">MTATSQDKPSSTLVKLATTAIGVALLINDRRKQKSQQLIESTQKTSADLIERGAIVDQQLRSSTNQIIEETQSKLEQQLDSGKSVLKQAQHSVEKAADLSRDRLLSISGVATHKDVKDNAKLAHLNALSSQIAVSSDHMDFQLKKQFNELSQKADKFDLAPLARSVELKALAKQEDLHKLATHEDLTSLATSEELAALATKADLELLAHIPILTEKVDTLTTKDDLVPLAKEQSIKAVQKVLENQMETHHARIEILMAQLATREDVHDVSRGQITRQDIDSATSLLASKEDVESVVKQLIKHIHHLERQVVLLKEKLPDTDRPEMPKNAAISTVPAKPEKASAEKNTTADTIDSVQVRAH</sequence>
<reference evidence="3" key="2">
    <citation type="submission" date="2023-01" db="EMBL/GenBank/DDBJ databases">
        <title>Draft genome sequence of Litoribrevibacter albus strain NBRC 110071.</title>
        <authorList>
            <person name="Sun Q."/>
            <person name="Mori K."/>
        </authorList>
    </citation>
    <scope>NUCLEOTIDE SEQUENCE</scope>
    <source>
        <strain evidence="3">NBRC 110071</strain>
    </source>
</reference>
<keyword evidence="1" id="KW-0175">Coiled coil</keyword>
<accession>A0AA37W6X8</accession>
<dbReference type="EMBL" id="BSNM01000006">
    <property type="protein sequence ID" value="GLQ30509.1"/>
    <property type="molecule type" value="Genomic_DNA"/>
</dbReference>
<evidence type="ECO:0000313" key="4">
    <source>
        <dbReference type="Proteomes" id="UP001161389"/>
    </source>
</evidence>
<name>A0AA37W6X8_9GAMM</name>
<reference evidence="3" key="1">
    <citation type="journal article" date="2014" name="Int. J. Syst. Evol. Microbiol.">
        <title>Complete genome sequence of Corynebacterium casei LMG S-19264T (=DSM 44701T), isolated from a smear-ripened cheese.</title>
        <authorList>
            <consortium name="US DOE Joint Genome Institute (JGI-PGF)"/>
            <person name="Walter F."/>
            <person name="Albersmeier A."/>
            <person name="Kalinowski J."/>
            <person name="Ruckert C."/>
        </authorList>
    </citation>
    <scope>NUCLEOTIDE SEQUENCE</scope>
    <source>
        <strain evidence="3">NBRC 110071</strain>
    </source>
</reference>
<gene>
    <name evidence="3" type="ORF">GCM10007876_09870</name>
</gene>
<evidence type="ECO:0000313" key="3">
    <source>
        <dbReference type="EMBL" id="GLQ30509.1"/>
    </source>
</evidence>
<feature type="compositionally biased region" description="Polar residues" evidence="2">
    <location>
        <begin position="344"/>
        <end position="354"/>
    </location>
</feature>
<feature type="coiled-coil region" evidence="1">
    <location>
        <begin position="289"/>
        <end position="316"/>
    </location>
</feature>
<organism evidence="3 4">
    <name type="scientific">Litoribrevibacter albus</name>
    <dbReference type="NCBI Taxonomy" id="1473156"/>
    <lineage>
        <taxon>Bacteria</taxon>
        <taxon>Pseudomonadati</taxon>
        <taxon>Pseudomonadota</taxon>
        <taxon>Gammaproteobacteria</taxon>
        <taxon>Oceanospirillales</taxon>
        <taxon>Oceanospirillaceae</taxon>
        <taxon>Litoribrevibacter</taxon>
    </lineage>
</organism>
<dbReference type="RefSeq" id="WP_284379506.1">
    <property type="nucleotide sequence ID" value="NZ_BSNM01000006.1"/>
</dbReference>
<dbReference type="Proteomes" id="UP001161389">
    <property type="component" value="Unassembled WGS sequence"/>
</dbReference>
<protein>
    <submittedName>
        <fullName evidence="3">Uncharacterized protein</fullName>
    </submittedName>
</protein>
<keyword evidence="4" id="KW-1185">Reference proteome</keyword>
<comment type="caution">
    <text evidence="3">The sequence shown here is derived from an EMBL/GenBank/DDBJ whole genome shotgun (WGS) entry which is preliminary data.</text>
</comment>
<evidence type="ECO:0000256" key="2">
    <source>
        <dbReference type="SAM" id="MobiDB-lite"/>
    </source>
</evidence>